<feature type="domain" description="Hflx-type G" evidence="9">
    <location>
        <begin position="203"/>
        <end position="369"/>
    </location>
</feature>
<dbReference type="InterPro" id="IPR025121">
    <property type="entry name" value="GTPase_HflX_N"/>
</dbReference>
<dbReference type="Pfam" id="PF13167">
    <property type="entry name" value="GTP-bdg_N"/>
    <property type="match status" value="1"/>
</dbReference>
<evidence type="ECO:0000256" key="3">
    <source>
        <dbReference type="ARBA" id="ARBA00022741"/>
    </source>
</evidence>
<dbReference type="SUPFAM" id="SSF52540">
    <property type="entry name" value="P-loop containing nucleoside triphosphate hydrolases"/>
    <property type="match status" value="1"/>
</dbReference>
<gene>
    <name evidence="6 10" type="primary">hflX</name>
    <name evidence="10" type="ORF">GL267_10480</name>
</gene>
<dbReference type="GO" id="GO:0003924">
    <property type="term" value="F:GTPase activity"/>
    <property type="evidence" value="ECO:0007669"/>
    <property type="project" value="UniProtKB-UniRule"/>
</dbReference>
<dbReference type="FunFam" id="3.40.50.11060:FF:000001">
    <property type="entry name" value="GTPase HflX"/>
    <property type="match status" value="1"/>
</dbReference>
<dbReference type="GO" id="GO:0046872">
    <property type="term" value="F:metal ion binding"/>
    <property type="evidence" value="ECO:0007669"/>
    <property type="project" value="UniProtKB-KW"/>
</dbReference>
<evidence type="ECO:0000256" key="5">
    <source>
        <dbReference type="ARBA" id="ARBA00023134"/>
    </source>
</evidence>
<comment type="function">
    <text evidence="6">GTPase that associates with the 50S ribosomal subunit and may have a role during protein synthesis or ribosome biogenesis.</text>
</comment>
<evidence type="ECO:0000256" key="6">
    <source>
        <dbReference type="HAMAP-Rule" id="MF_00900"/>
    </source>
</evidence>
<dbReference type="InterPro" id="IPR030394">
    <property type="entry name" value="G_HFLX_dom"/>
</dbReference>
<evidence type="ECO:0000259" key="9">
    <source>
        <dbReference type="PROSITE" id="PS51705"/>
    </source>
</evidence>
<evidence type="ECO:0000256" key="7">
    <source>
        <dbReference type="PIRSR" id="PIRSR006809-1"/>
    </source>
</evidence>
<dbReference type="GO" id="GO:0005525">
    <property type="term" value="F:GTP binding"/>
    <property type="evidence" value="ECO:0007669"/>
    <property type="project" value="UniProtKB-UniRule"/>
</dbReference>
<dbReference type="PIRSF" id="PIRSF006809">
    <property type="entry name" value="GTP-binding_hflX_prd"/>
    <property type="match status" value="1"/>
</dbReference>
<sequence length="440" mass="48096">MLGNSATAVAVPRERVLLVHVTLHGETDPDAGEEFRHLAADSGAEVLELLSVQRARPDPSTFLGRGKVEELAAQVRARAVDVVLFDRMLSPVQERNLERALGCRVVDRVGLILDIFARRARTHEGKLQVELAQLTRLRTRLIRGWTHLERQRGGIGLRGPGETQLETDRRLIGARILALRGRLAKVAAHRATQRRARQRAPLPTVALVGYTNAGKSTLFNLLTESAHYAADRLFATLDPAIRRLQVAGRDAILLADTVGFLRDLPTELVAAFRATLEEVNQAQLLLHVVDGSAPDRDAQMAAVDAVLKEIGADEIPRLLVLNKVDRLSDTPGNVFEGAGHLVAVRVSAHSGAGLPELLQAMADRVGRSTLRAELTLTPGEGALRARLHRMAHVVEESFDERGRAHVVFDIDDLAWRRLCARLHDSGCQAVDAPSTIPAEN</sequence>
<dbReference type="EMBL" id="WNJL01000035">
    <property type="protein sequence ID" value="NDU43046.1"/>
    <property type="molecule type" value="Genomic_DNA"/>
</dbReference>
<dbReference type="InterPro" id="IPR032305">
    <property type="entry name" value="GTP-bd_M"/>
</dbReference>
<dbReference type="GO" id="GO:0005737">
    <property type="term" value="C:cytoplasm"/>
    <property type="evidence" value="ECO:0007669"/>
    <property type="project" value="UniProtKB-SubCell"/>
</dbReference>
<proteinExistence type="inferred from homology"/>
<protein>
    <recommendedName>
        <fullName evidence="6">GTPase HflX</fullName>
    </recommendedName>
    <alternativeName>
        <fullName evidence="6">GTP-binding protein HflX</fullName>
    </alternativeName>
</protein>
<comment type="subcellular location">
    <subcellularLocation>
        <location evidence="6">Cytoplasm</location>
    </subcellularLocation>
    <text evidence="6">May associate with membranes.</text>
</comment>
<dbReference type="FunFam" id="3.40.50.300:FF:000173">
    <property type="entry name" value="GTPase HflX"/>
    <property type="match status" value="1"/>
</dbReference>
<dbReference type="Gene3D" id="3.40.50.11060">
    <property type="entry name" value="GTPase HflX, N-terminal domain"/>
    <property type="match status" value="1"/>
</dbReference>
<dbReference type="Pfam" id="PF01926">
    <property type="entry name" value="MMR_HSR1"/>
    <property type="match status" value="1"/>
</dbReference>
<organism evidence="10">
    <name type="scientific">Acidithiobacillus ferrianus</name>
    <dbReference type="NCBI Taxonomy" id="2678518"/>
    <lineage>
        <taxon>Bacteria</taxon>
        <taxon>Pseudomonadati</taxon>
        <taxon>Pseudomonadota</taxon>
        <taxon>Acidithiobacillia</taxon>
        <taxon>Acidithiobacillales</taxon>
        <taxon>Acidithiobacillaceae</taxon>
        <taxon>Acidithiobacillus</taxon>
    </lineage>
</organism>
<dbReference type="InterPro" id="IPR042108">
    <property type="entry name" value="GTPase_HflX_N_sf"/>
</dbReference>
<keyword evidence="1 6" id="KW-0963">Cytoplasm</keyword>
<dbReference type="HAMAP" id="MF_00900">
    <property type="entry name" value="GTPase_HflX"/>
    <property type="match status" value="1"/>
</dbReference>
<dbReference type="Gene3D" id="3.40.50.300">
    <property type="entry name" value="P-loop containing nucleotide triphosphate hydrolases"/>
    <property type="match status" value="1"/>
</dbReference>
<comment type="similarity">
    <text evidence="6">Belongs to the TRAFAC class OBG-HflX-like GTPase superfamily. HflX GTPase family.</text>
</comment>
<feature type="binding site" evidence="7">
    <location>
        <begin position="209"/>
        <end position="216"/>
    </location>
    <ligand>
        <name>GTP</name>
        <dbReference type="ChEBI" id="CHEBI:37565"/>
    </ligand>
</feature>
<dbReference type="PRINTS" id="PR00326">
    <property type="entry name" value="GTP1OBG"/>
</dbReference>
<dbReference type="InterPro" id="IPR027417">
    <property type="entry name" value="P-loop_NTPase"/>
</dbReference>
<reference evidence="10" key="1">
    <citation type="submission" date="2019-11" db="EMBL/GenBank/DDBJ databases">
        <title>Acidithiobacillus ferrianus sp. nov.: a facultatively anaerobic and extremely acidophilic chemolithoautotroph.</title>
        <authorList>
            <person name="Norris P.R."/>
            <person name="Falagan C."/>
            <person name="Moya-Beltran A."/>
            <person name="Castro M."/>
            <person name="Quatrini R."/>
            <person name="Johnson D.B."/>
        </authorList>
    </citation>
    <scope>NUCLEOTIDE SEQUENCE [LARGE SCALE GENOMIC DNA]</scope>
    <source>
        <strain evidence="10">MG</strain>
    </source>
</reference>
<keyword evidence="3 6" id="KW-0547">Nucleotide-binding</keyword>
<dbReference type="NCBIfam" id="TIGR03156">
    <property type="entry name" value="GTP_HflX"/>
    <property type="match status" value="1"/>
</dbReference>
<keyword evidence="2 8" id="KW-0479">Metal-binding</keyword>
<dbReference type="NCBIfam" id="NF008280">
    <property type="entry name" value="PRK11058.1"/>
    <property type="match status" value="1"/>
</dbReference>
<evidence type="ECO:0000256" key="4">
    <source>
        <dbReference type="ARBA" id="ARBA00022842"/>
    </source>
</evidence>
<dbReference type="InterPro" id="IPR006073">
    <property type="entry name" value="GTP-bd"/>
</dbReference>
<dbReference type="AlphaFoldDB" id="A0A845U6R2"/>
<evidence type="ECO:0000256" key="2">
    <source>
        <dbReference type="ARBA" id="ARBA00022723"/>
    </source>
</evidence>
<feature type="binding site" evidence="8">
    <location>
        <position position="216"/>
    </location>
    <ligand>
        <name>Mg(2+)</name>
        <dbReference type="ChEBI" id="CHEBI:18420"/>
    </ligand>
</feature>
<keyword evidence="5 6" id="KW-0342">GTP-binding</keyword>
<dbReference type="PANTHER" id="PTHR10229">
    <property type="entry name" value="GTP-BINDING PROTEIN HFLX"/>
    <property type="match status" value="1"/>
</dbReference>
<accession>A0A845U6R2</accession>
<dbReference type="Pfam" id="PF16360">
    <property type="entry name" value="GTP-bdg_M"/>
    <property type="match status" value="1"/>
</dbReference>
<dbReference type="InterPro" id="IPR016496">
    <property type="entry name" value="GTPase_HflX"/>
</dbReference>
<feature type="binding site" evidence="7">
    <location>
        <begin position="347"/>
        <end position="349"/>
    </location>
    <ligand>
        <name>GTP</name>
        <dbReference type="ChEBI" id="CHEBI:37565"/>
    </ligand>
</feature>
<evidence type="ECO:0000256" key="8">
    <source>
        <dbReference type="PIRSR" id="PIRSR006809-2"/>
    </source>
</evidence>
<dbReference type="Gene3D" id="6.10.250.2860">
    <property type="match status" value="1"/>
</dbReference>
<evidence type="ECO:0000256" key="1">
    <source>
        <dbReference type="ARBA" id="ARBA00022490"/>
    </source>
</evidence>
<keyword evidence="4 8" id="KW-0460">Magnesium</keyword>
<feature type="binding site" evidence="8">
    <location>
        <position position="236"/>
    </location>
    <ligand>
        <name>Mg(2+)</name>
        <dbReference type="ChEBI" id="CHEBI:18420"/>
    </ligand>
</feature>
<comment type="subunit">
    <text evidence="6">Monomer. Associates with the 50S ribosomal subunit.</text>
</comment>
<name>A0A845U6R2_9PROT</name>
<dbReference type="GO" id="GO:0043022">
    <property type="term" value="F:ribosome binding"/>
    <property type="evidence" value="ECO:0007669"/>
    <property type="project" value="TreeGrafter"/>
</dbReference>
<dbReference type="PROSITE" id="PS51705">
    <property type="entry name" value="G_HFLX"/>
    <property type="match status" value="1"/>
</dbReference>
<feature type="binding site" evidence="7">
    <location>
        <begin position="256"/>
        <end position="259"/>
    </location>
    <ligand>
        <name>GTP</name>
        <dbReference type="ChEBI" id="CHEBI:37565"/>
    </ligand>
</feature>
<comment type="caution">
    <text evidence="10">The sequence shown here is derived from an EMBL/GenBank/DDBJ whole genome shotgun (WGS) entry which is preliminary data.</text>
</comment>
<evidence type="ECO:0000313" key="10">
    <source>
        <dbReference type="EMBL" id="NDU43046.1"/>
    </source>
</evidence>
<feature type="binding site" evidence="7">
    <location>
        <begin position="234"/>
        <end position="238"/>
    </location>
    <ligand>
        <name>GTP</name>
        <dbReference type="ChEBI" id="CHEBI:37565"/>
    </ligand>
</feature>
<dbReference type="PANTHER" id="PTHR10229:SF0">
    <property type="entry name" value="GTP-BINDING PROTEIN 6-RELATED"/>
    <property type="match status" value="1"/>
</dbReference>
<dbReference type="CDD" id="cd01878">
    <property type="entry name" value="HflX"/>
    <property type="match status" value="1"/>
</dbReference>
<feature type="binding site" evidence="7">
    <location>
        <begin position="322"/>
        <end position="325"/>
    </location>
    <ligand>
        <name>GTP</name>
        <dbReference type="ChEBI" id="CHEBI:37565"/>
    </ligand>
</feature>
<comment type="cofactor">
    <cofactor evidence="8">
        <name>Mg(2+)</name>
        <dbReference type="ChEBI" id="CHEBI:18420"/>
    </cofactor>
</comment>